<feature type="transmembrane region" description="Helical" evidence="1">
    <location>
        <begin position="48"/>
        <end position="69"/>
    </location>
</feature>
<name>A0AB39KP19_9CAUL</name>
<evidence type="ECO:0000256" key="1">
    <source>
        <dbReference type="SAM" id="Phobius"/>
    </source>
</evidence>
<sequence>MTHHGIERMGFAMFLFYFTIFHSMIALVALAAGLFAIAAKLGAHVQRFWTPLFLVAAVATTATGFMFPLPGITPAVATGIVAPLVFAVMLIARLRGFAGLWRGVYGSGLVAQVYFLAFVAVAQAFTKIPALQAAAPTLSEPPFAASQAIVLALFVGLGLAVVRERRAAPALA</sequence>
<feature type="transmembrane region" description="Helical" evidence="1">
    <location>
        <begin position="104"/>
        <end position="125"/>
    </location>
</feature>
<dbReference type="EMBL" id="CP158375">
    <property type="protein sequence ID" value="XDO95507.1"/>
    <property type="molecule type" value="Genomic_DNA"/>
</dbReference>
<proteinExistence type="predicted"/>
<dbReference type="AlphaFoldDB" id="A0AB39KP19"/>
<reference evidence="2" key="1">
    <citation type="submission" date="2024-06" db="EMBL/GenBank/DDBJ databases">
        <title>Caulobacter inopinatus, sp. nov.</title>
        <authorList>
            <person name="Donachie S.P."/>
        </authorList>
    </citation>
    <scope>NUCLEOTIDE SEQUENCE</scope>
    <source>
        <strain evidence="2">73W</strain>
    </source>
</reference>
<gene>
    <name evidence="2" type="ORF">ABOZ73_11860</name>
</gene>
<evidence type="ECO:0000313" key="2">
    <source>
        <dbReference type="EMBL" id="XDO95507.1"/>
    </source>
</evidence>
<feature type="transmembrane region" description="Helical" evidence="1">
    <location>
        <begin position="75"/>
        <end position="92"/>
    </location>
</feature>
<dbReference type="RefSeq" id="WP_369058356.1">
    <property type="nucleotide sequence ID" value="NZ_CP158375.1"/>
</dbReference>
<keyword evidence="1" id="KW-1133">Transmembrane helix</keyword>
<accession>A0AB39KP19</accession>
<keyword evidence="1" id="KW-0472">Membrane</keyword>
<feature type="transmembrane region" description="Helical" evidence="1">
    <location>
        <begin position="145"/>
        <end position="162"/>
    </location>
</feature>
<organism evidence="2">
    <name type="scientific">Caulobacter sp. 73W</name>
    <dbReference type="NCBI Taxonomy" id="3161137"/>
    <lineage>
        <taxon>Bacteria</taxon>
        <taxon>Pseudomonadati</taxon>
        <taxon>Pseudomonadota</taxon>
        <taxon>Alphaproteobacteria</taxon>
        <taxon>Caulobacterales</taxon>
        <taxon>Caulobacteraceae</taxon>
        <taxon>Caulobacter</taxon>
    </lineage>
</organism>
<protein>
    <submittedName>
        <fullName evidence="2">Uncharacterized protein</fullName>
    </submittedName>
</protein>
<feature type="transmembrane region" description="Helical" evidence="1">
    <location>
        <begin position="12"/>
        <end position="36"/>
    </location>
</feature>
<keyword evidence="1" id="KW-0812">Transmembrane</keyword>